<evidence type="ECO:0000313" key="5">
    <source>
        <dbReference type="Proteomes" id="UP000783796"/>
    </source>
</evidence>
<reference evidence="4" key="1">
    <citation type="journal article" date="2021" name="PeerJ">
        <title>Extensive microbial diversity within the chicken gut microbiome revealed by metagenomics and culture.</title>
        <authorList>
            <person name="Gilroy R."/>
            <person name="Ravi A."/>
            <person name="Getino M."/>
            <person name="Pursley I."/>
            <person name="Horton D.L."/>
            <person name="Alikhan N.F."/>
            <person name="Baker D."/>
            <person name="Gharbi K."/>
            <person name="Hall N."/>
            <person name="Watson M."/>
            <person name="Adriaenssens E.M."/>
            <person name="Foster-Nyarko E."/>
            <person name="Jarju S."/>
            <person name="Secka A."/>
            <person name="Antonio M."/>
            <person name="Oren A."/>
            <person name="Chaudhuri R.R."/>
            <person name="La Ragione R."/>
            <person name="Hildebrand F."/>
            <person name="Pallen M.J."/>
        </authorList>
    </citation>
    <scope>NUCLEOTIDE SEQUENCE</scope>
    <source>
        <strain evidence="4">G4-2901</strain>
    </source>
</reference>
<feature type="signal peptide" evidence="3">
    <location>
        <begin position="1"/>
        <end position="17"/>
    </location>
</feature>
<keyword evidence="3" id="KW-0732">Signal</keyword>
<dbReference type="InterPro" id="IPR032675">
    <property type="entry name" value="LRR_dom_sf"/>
</dbReference>
<comment type="caution">
    <text evidence="4">The sequence shown here is derived from an EMBL/GenBank/DDBJ whole genome shotgun (WGS) entry which is preliminary data.</text>
</comment>
<sequence length="444" mass="47340">MKTIRILTLAVAAMLMAACNNEEFTESAVENTVKGKPVHMTFTADIPQTRTQLAAGNAVHWTEWDEIALWDGSGEYQKLMVDAESIDGSSATFSGPATPGADYTAFYPLVAVESMNATSVTFNLPAEQTAVAGTFASQLAPSLARATGGSTSLVFNNLCALVKFTAGADMAGEGTLTLVGGNATEALAGKYWLEYSTGNQSSAVKATRIALKGTFEAGKDYYFVVLPGTLPNGFSLLYKDSTDKLYRKATGKSTELKAGRILNLGELKLADGFEKAVIKEIYAGLEGGTASENADGTVTLSDADLTALAAMTELDLPSGGVTSLGGIGYCTGLTTLKCVNNQLTELNLNGLTQLTTLRCNANQLTTLDVSQLTLLRELWCNDNKLTKLDITRLSNLTTDYGLLCGEQKDSRQLTLTLTAAQATMWNDWWSSVPYYNTNVTLDVK</sequence>
<dbReference type="PROSITE" id="PS51257">
    <property type="entry name" value="PROKAR_LIPOPROTEIN"/>
    <property type="match status" value="1"/>
</dbReference>
<dbReference type="PANTHER" id="PTHR47566:SF1">
    <property type="entry name" value="PROTEIN NUD1"/>
    <property type="match status" value="1"/>
</dbReference>
<keyword evidence="1" id="KW-0433">Leucine-rich repeat</keyword>
<protein>
    <recommendedName>
        <fullName evidence="6">Leucine-rich repeat domain-containing protein</fullName>
    </recommendedName>
</protein>
<dbReference type="EMBL" id="JAHLFW010000048">
    <property type="protein sequence ID" value="MBU3837748.1"/>
    <property type="molecule type" value="Genomic_DNA"/>
</dbReference>
<evidence type="ECO:0000256" key="3">
    <source>
        <dbReference type="SAM" id="SignalP"/>
    </source>
</evidence>
<proteinExistence type="predicted"/>
<keyword evidence="2" id="KW-0677">Repeat</keyword>
<reference evidence="4" key="2">
    <citation type="submission" date="2021-04" db="EMBL/GenBank/DDBJ databases">
        <authorList>
            <person name="Gilroy R."/>
        </authorList>
    </citation>
    <scope>NUCLEOTIDE SEQUENCE</scope>
    <source>
        <strain evidence="4">G4-2901</strain>
    </source>
</reference>
<dbReference type="AlphaFoldDB" id="A0A948WYU4"/>
<dbReference type="Proteomes" id="UP000783796">
    <property type="component" value="Unassembled WGS sequence"/>
</dbReference>
<organism evidence="4 5">
    <name type="scientific">Candidatus Phocaeicola faecigallinarum</name>
    <dbReference type="NCBI Taxonomy" id="2838732"/>
    <lineage>
        <taxon>Bacteria</taxon>
        <taxon>Pseudomonadati</taxon>
        <taxon>Bacteroidota</taxon>
        <taxon>Bacteroidia</taxon>
        <taxon>Bacteroidales</taxon>
        <taxon>Bacteroidaceae</taxon>
        <taxon>Phocaeicola</taxon>
    </lineage>
</organism>
<feature type="chain" id="PRO_5037614017" description="Leucine-rich repeat domain-containing protein" evidence="3">
    <location>
        <begin position="18"/>
        <end position="444"/>
    </location>
</feature>
<evidence type="ECO:0000256" key="1">
    <source>
        <dbReference type="ARBA" id="ARBA00022614"/>
    </source>
</evidence>
<dbReference type="SUPFAM" id="SSF52058">
    <property type="entry name" value="L domain-like"/>
    <property type="match status" value="1"/>
</dbReference>
<evidence type="ECO:0000256" key="2">
    <source>
        <dbReference type="ARBA" id="ARBA00022737"/>
    </source>
</evidence>
<name>A0A948WYU4_9BACT</name>
<gene>
    <name evidence="4" type="ORF">H9777_05435</name>
</gene>
<dbReference type="Gene3D" id="3.80.10.10">
    <property type="entry name" value="Ribonuclease Inhibitor"/>
    <property type="match status" value="1"/>
</dbReference>
<dbReference type="PANTHER" id="PTHR47566">
    <property type="match status" value="1"/>
</dbReference>
<dbReference type="GO" id="GO:0035591">
    <property type="term" value="F:signaling adaptor activity"/>
    <property type="evidence" value="ECO:0007669"/>
    <property type="project" value="TreeGrafter"/>
</dbReference>
<evidence type="ECO:0008006" key="6">
    <source>
        <dbReference type="Google" id="ProtNLM"/>
    </source>
</evidence>
<evidence type="ECO:0000313" key="4">
    <source>
        <dbReference type="EMBL" id="MBU3837748.1"/>
    </source>
</evidence>
<dbReference type="InterPro" id="IPR052574">
    <property type="entry name" value="CDIRP"/>
</dbReference>
<accession>A0A948WYU4</accession>